<gene>
    <name evidence="1" type="ORF">METZ01_LOCUS193413</name>
</gene>
<accession>A0A382DQT0</accession>
<protein>
    <submittedName>
        <fullName evidence="1">Uncharacterized protein</fullName>
    </submittedName>
</protein>
<evidence type="ECO:0000313" key="1">
    <source>
        <dbReference type="EMBL" id="SVB40559.1"/>
    </source>
</evidence>
<dbReference type="EMBL" id="UINC01040539">
    <property type="protein sequence ID" value="SVB40559.1"/>
    <property type="molecule type" value="Genomic_DNA"/>
</dbReference>
<organism evidence="1">
    <name type="scientific">marine metagenome</name>
    <dbReference type="NCBI Taxonomy" id="408172"/>
    <lineage>
        <taxon>unclassified sequences</taxon>
        <taxon>metagenomes</taxon>
        <taxon>ecological metagenomes</taxon>
    </lineage>
</organism>
<sequence>VPKNLTKIILTVGVAVWLTGCGTIGGINNNPEYEWLTGGDRVDAGDKPGDPCIRCGENWIFIPNEPMGALRERERQGFYWTADPEIQKKLWY</sequence>
<dbReference type="AlphaFoldDB" id="A0A382DQT0"/>
<proteinExistence type="predicted"/>
<name>A0A382DQT0_9ZZZZ</name>
<feature type="non-terminal residue" evidence="1">
    <location>
        <position position="1"/>
    </location>
</feature>
<reference evidence="1" key="1">
    <citation type="submission" date="2018-05" db="EMBL/GenBank/DDBJ databases">
        <authorList>
            <person name="Lanie J.A."/>
            <person name="Ng W.-L."/>
            <person name="Kazmierczak K.M."/>
            <person name="Andrzejewski T.M."/>
            <person name="Davidsen T.M."/>
            <person name="Wayne K.J."/>
            <person name="Tettelin H."/>
            <person name="Glass J.I."/>
            <person name="Rusch D."/>
            <person name="Podicherti R."/>
            <person name="Tsui H.-C.T."/>
            <person name="Winkler M.E."/>
        </authorList>
    </citation>
    <scope>NUCLEOTIDE SEQUENCE</scope>
</reference>